<accession>T0XVM8</accession>
<dbReference type="AlphaFoldDB" id="T0XVM8"/>
<dbReference type="Gene3D" id="3.40.50.1820">
    <property type="entry name" value="alpha/beta hydrolase"/>
    <property type="match status" value="1"/>
</dbReference>
<reference evidence="2" key="2">
    <citation type="journal article" date="2014" name="ISME J.">
        <title>Microbial stratification in low pH oxic and suboxic macroscopic growths along an acid mine drainage.</title>
        <authorList>
            <person name="Mendez-Garcia C."/>
            <person name="Mesa V."/>
            <person name="Sprenger R.R."/>
            <person name="Richter M."/>
            <person name="Diez M.S."/>
            <person name="Solano J."/>
            <person name="Bargiela R."/>
            <person name="Golyshina O.V."/>
            <person name="Manteca A."/>
            <person name="Ramos J.L."/>
            <person name="Gallego J.R."/>
            <person name="Llorente I."/>
            <person name="Martins Dos Santos V.A."/>
            <person name="Jensen O.N."/>
            <person name="Pelaez A.I."/>
            <person name="Sanchez J."/>
            <person name="Ferrer M."/>
        </authorList>
    </citation>
    <scope>NUCLEOTIDE SEQUENCE</scope>
</reference>
<comment type="caution">
    <text evidence="2">The sequence shown here is derived from an EMBL/GenBank/DDBJ whole genome shotgun (WGS) entry which is preliminary data.</text>
</comment>
<evidence type="ECO:0000313" key="2">
    <source>
        <dbReference type="EMBL" id="EQD26841.1"/>
    </source>
</evidence>
<feature type="domain" description="Bacterial virulence factor lipase N-terminal" evidence="1">
    <location>
        <begin position="36"/>
        <end position="218"/>
    </location>
</feature>
<dbReference type="SUPFAM" id="SSF53474">
    <property type="entry name" value="alpha/beta-Hydrolases"/>
    <property type="match status" value="1"/>
</dbReference>
<gene>
    <name evidence="2" type="ORF">B1B_19439</name>
</gene>
<protein>
    <recommendedName>
        <fullName evidence="1">Bacterial virulence factor lipase N-terminal domain-containing protein</fullName>
    </recommendedName>
</protein>
<name>T0XVM8_9ZZZZ</name>
<sequence>MYYPAGGIGPFPNDLYFLNSPTHTGTLNIPVTDPGNFEDPYVDMDTMAGFSTTAPINAYFTQPVNPATLPGNVYIFQVQTNPQLGYAVTGFVAPLVYGTDYTASVSPADPDIIDITPTVPLAPASSYLIVLTNGIQNTAGSPAAADTSYAEIEQYLSQGTPLTNSTLTGIAPIIGSQLTVAKDAGLNPANIILTWTVSTQSITPVLDSIEKNATATQVTDLKFMGTTANYISGSPGYANIYQGLLDIPYYLGAPTASNPAAPLTDFWHGAQGSYLTRYNPNPVPTTTLEIPILVTVPNSASPNYAYPSTGFPVAIFQHGIGQNRTNDLAVADAFADADFATVAIDLPLHGITDPENPFYMGAYERTFNLPPGLGTPNVQTGVIAPSGTYFINLANLLVSRDNLREAVADLITLTRTIPTITIPTTGQVLDGSKIFFVGHSLGAIVGTVYLGVDPTAYAATLGMPGAEIPYLLNNSATFGPIIQSGLEQAGIAPGTQLYDDFLRNAQTIVDSGDPANWGVQAAKDHPIDMIEVIGDPSTGALPDQVVPNSATNLLAKIMGLTQYGTPNDGSYSVNVVPTGVRGIVKFLTGAHGSLIDPSPSLAAFQEMQAEMV</sequence>
<proteinExistence type="predicted"/>
<dbReference type="EMBL" id="AUZY01013053">
    <property type="protein sequence ID" value="EQD26841.1"/>
    <property type="molecule type" value="Genomic_DNA"/>
</dbReference>
<dbReference type="Pfam" id="PF12262">
    <property type="entry name" value="Lipase_bact_N"/>
    <property type="match status" value="1"/>
</dbReference>
<organism evidence="2">
    <name type="scientific">mine drainage metagenome</name>
    <dbReference type="NCBI Taxonomy" id="410659"/>
    <lineage>
        <taxon>unclassified sequences</taxon>
        <taxon>metagenomes</taxon>
        <taxon>ecological metagenomes</taxon>
    </lineage>
</organism>
<reference evidence="2" key="1">
    <citation type="submission" date="2013-08" db="EMBL/GenBank/DDBJ databases">
        <authorList>
            <person name="Mendez C."/>
            <person name="Richter M."/>
            <person name="Ferrer M."/>
            <person name="Sanchez J."/>
        </authorList>
    </citation>
    <scope>NUCLEOTIDE SEQUENCE</scope>
</reference>
<evidence type="ECO:0000259" key="1">
    <source>
        <dbReference type="Pfam" id="PF12262"/>
    </source>
</evidence>
<dbReference type="InterPro" id="IPR029058">
    <property type="entry name" value="AB_hydrolase_fold"/>
</dbReference>
<feature type="non-terminal residue" evidence="2">
    <location>
        <position position="612"/>
    </location>
</feature>
<dbReference type="InterPro" id="IPR025920">
    <property type="entry name" value="Lipase_bact_N"/>
</dbReference>